<dbReference type="GO" id="GO:1990961">
    <property type="term" value="P:xenobiotic detoxification by transmembrane export across the plasma membrane"/>
    <property type="evidence" value="ECO:0007669"/>
    <property type="project" value="InterPro"/>
</dbReference>
<evidence type="ECO:0000256" key="6">
    <source>
        <dbReference type="SAM" id="Phobius"/>
    </source>
</evidence>
<dbReference type="InterPro" id="IPR002528">
    <property type="entry name" value="MATE_fam"/>
</dbReference>
<keyword evidence="3 6" id="KW-0812">Transmembrane</keyword>
<feature type="transmembrane region" description="Helical" evidence="6">
    <location>
        <begin position="129"/>
        <end position="146"/>
    </location>
</feature>
<dbReference type="InterPro" id="IPR045069">
    <property type="entry name" value="MATE_euk"/>
</dbReference>
<dbReference type="Pfam" id="PF01554">
    <property type="entry name" value="MatE"/>
    <property type="match status" value="2"/>
</dbReference>
<comment type="caution">
    <text evidence="7">The sequence shown here is derived from an EMBL/GenBank/DDBJ whole genome shotgun (WGS) entry which is preliminary data.</text>
</comment>
<feature type="transmembrane region" description="Helical" evidence="6">
    <location>
        <begin position="68"/>
        <end position="89"/>
    </location>
</feature>
<keyword evidence="8" id="KW-1185">Reference proteome</keyword>
<evidence type="ECO:0000256" key="4">
    <source>
        <dbReference type="ARBA" id="ARBA00022989"/>
    </source>
</evidence>
<comment type="similarity">
    <text evidence="2">Belongs to the multi antimicrobial extrusion (MATE) (TC 2.A.66.1) family.</text>
</comment>
<feature type="transmembrane region" description="Helical" evidence="6">
    <location>
        <begin position="96"/>
        <end position="117"/>
    </location>
</feature>
<name>A0AAP0BG37_9ASPA</name>
<protein>
    <submittedName>
        <fullName evidence="7">MATE efflux family protein DTX1</fullName>
    </submittedName>
</protein>
<feature type="transmembrane region" description="Helical" evidence="6">
    <location>
        <begin position="206"/>
        <end position="227"/>
    </location>
</feature>
<evidence type="ECO:0000256" key="1">
    <source>
        <dbReference type="ARBA" id="ARBA00004141"/>
    </source>
</evidence>
<sequence>MGMGSALETLCGQSFGAKQNHMLGIHLQRGILVLMTVCVPVAVVWAYAGQILLAFGQDPEISTEAGLYARWLIPSLFAYGLLQCCVRFLQTQNIVIPLMLTSTVTALIHILVCWVLVFKSGLGNRGAALANSISYWINVLLLVIYVRISPSCKETWTGFSRETFQDVLSFVRLAIPSATMICLEFWSFELLVLLSGLLPNPKLQTSALYIILNTSVIIFMVPFGLGATISTRVSNELGAGRPMAARRAVQVVVALSISVGLIVGLIIMLARNAWGYAYSNEDEVVKYVALILPILAVSNFLDGIQCVFSGTARGCGWQKVGAFVNLGAYYVVGIPCAVLLSFVFHIGGKGLWIGISCALGVQVLLLFIITLCTDWEKEVSISNLSPLCGFRCLLSI</sequence>
<dbReference type="GO" id="GO:0015297">
    <property type="term" value="F:antiporter activity"/>
    <property type="evidence" value="ECO:0007669"/>
    <property type="project" value="InterPro"/>
</dbReference>
<feature type="transmembrane region" description="Helical" evidence="6">
    <location>
        <begin position="287"/>
        <end position="308"/>
    </location>
</feature>
<feature type="transmembrane region" description="Helical" evidence="6">
    <location>
        <begin position="30"/>
        <end position="48"/>
    </location>
</feature>
<keyword evidence="5 6" id="KW-0472">Membrane</keyword>
<gene>
    <name evidence="7" type="primary">DTX1</name>
    <name evidence="7" type="ORF">KSP39_PZI012371</name>
</gene>
<feature type="transmembrane region" description="Helical" evidence="6">
    <location>
        <begin position="350"/>
        <end position="372"/>
    </location>
</feature>
<reference evidence="7 8" key="1">
    <citation type="journal article" date="2022" name="Nat. Plants">
        <title>Genomes of leafy and leafless Platanthera orchids illuminate the evolution of mycoheterotrophy.</title>
        <authorList>
            <person name="Li M.H."/>
            <person name="Liu K.W."/>
            <person name="Li Z."/>
            <person name="Lu H.C."/>
            <person name="Ye Q.L."/>
            <person name="Zhang D."/>
            <person name="Wang J.Y."/>
            <person name="Li Y.F."/>
            <person name="Zhong Z.M."/>
            <person name="Liu X."/>
            <person name="Yu X."/>
            <person name="Liu D.K."/>
            <person name="Tu X.D."/>
            <person name="Liu B."/>
            <person name="Hao Y."/>
            <person name="Liao X.Y."/>
            <person name="Jiang Y.T."/>
            <person name="Sun W.H."/>
            <person name="Chen J."/>
            <person name="Chen Y.Q."/>
            <person name="Ai Y."/>
            <person name="Zhai J.W."/>
            <person name="Wu S.S."/>
            <person name="Zhou Z."/>
            <person name="Hsiao Y.Y."/>
            <person name="Wu W.L."/>
            <person name="Chen Y.Y."/>
            <person name="Lin Y.F."/>
            <person name="Hsu J.L."/>
            <person name="Li C.Y."/>
            <person name="Wang Z.W."/>
            <person name="Zhao X."/>
            <person name="Zhong W.Y."/>
            <person name="Ma X.K."/>
            <person name="Ma L."/>
            <person name="Huang J."/>
            <person name="Chen G.Z."/>
            <person name="Huang M.Z."/>
            <person name="Huang L."/>
            <person name="Peng D.H."/>
            <person name="Luo Y.B."/>
            <person name="Zou S.Q."/>
            <person name="Chen S.P."/>
            <person name="Lan S."/>
            <person name="Tsai W.C."/>
            <person name="Van de Peer Y."/>
            <person name="Liu Z.J."/>
        </authorList>
    </citation>
    <scope>NUCLEOTIDE SEQUENCE [LARGE SCALE GENOMIC DNA]</scope>
    <source>
        <strain evidence="7">Lor287</strain>
    </source>
</reference>
<dbReference type="AlphaFoldDB" id="A0AAP0BG37"/>
<feature type="transmembrane region" description="Helical" evidence="6">
    <location>
        <begin position="248"/>
        <end position="267"/>
    </location>
</feature>
<keyword evidence="4 6" id="KW-1133">Transmembrane helix</keyword>
<dbReference type="EMBL" id="JBBWWQ010000010">
    <property type="protein sequence ID" value="KAK8937145.1"/>
    <property type="molecule type" value="Genomic_DNA"/>
</dbReference>
<dbReference type="Proteomes" id="UP001418222">
    <property type="component" value="Unassembled WGS sequence"/>
</dbReference>
<evidence type="ECO:0000256" key="5">
    <source>
        <dbReference type="ARBA" id="ARBA00023136"/>
    </source>
</evidence>
<evidence type="ECO:0000256" key="3">
    <source>
        <dbReference type="ARBA" id="ARBA00022692"/>
    </source>
</evidence>
<evidence type="ECO:0000256" key="2">
    <source>
        <dbReference type="ARBA" id="ARBA00010199"/>
    </source>
</evidence>
<accession>A0AAP0BG37</accession>
<organism evidence="7 8">
    <name type="scientific">Platanthera zijinensis</name>
    <dbReference type="NCBI Taxonomy" id="2320716"/>
    <lineage>
        <taxon>Eukaryota</taxon>
        <taxon>Viridiplantae</taxon>
        <taxon>Streptophyta</taxon>
        <taxon>Embryophyta</taxon>
        <taxon>Tracheophyta</taxon>
        <taxon>Spermatophyta</taxon>
        <taxon>Magnoliopsida</taxon>
        <taxon>Liliopsida</taxon>
        <taxon>Asparagales</taxon>
        <taxon>Orchidaceae</taxon>
        <taxon>Orchidoideae</taxon>
        <taxon>Orchideae</taxon>
        <taxon>Orchidinae</taxon>
        <taxon>Platanthera</taxon>
    </lineage>
</organism>
<dbReference type="GO" id="GO:0016020">
    <property type="term" value="C:membrane"/>
    <property type="evidence" value="ECO:0007669"/>
    <property type="project" value="UniProtKB-SubCell"/>
</dbReference>
<proteinExistence type="inferred from homology"/>
<dbReference type="CDD" id="cd13132">
    <property type="entry name" value="MATE_eukaryotic"/>
    <property type="match status" value="1"/>
</dbReference>
<dbReference type="NCBIfam" id="TIGR00797">
    <property type="entry name" value="matE"/>
    <property type="match status" value="1"/>
</dbReference>
<dbReference type="GO" id="GO:0042910">
    <property type="term" value="F:xenobiotic transmembrane transporter activity"/>
    <property type="evidence" value="ECO:0007669"/>
    <property type="project" value="InterPro"/>
</dbReference>
<feature type="transmembrane region" description="Helical" evidence="6">
    <location>
        <begin position="167"/>
        <end position="186"/>
    </location>
</feature>
<dbReference type="PANTHER" id="PTHR11206">
    <property type="entry name" value="MULTIDRUG RESISTANCE PROTEIN"/>
    <property type="match status" value="1"/>
</dbReference>
<evidence type="ECO:0000313" key="8">
    <source>
        <dbReference type="Proteomes" id="UP001418222"/>
    </source>
</evidence>
<comment type="subcellular location">
    <subcellularLocation>
        <location evidence="1">Membrane</location>
        <topology evidence="1">Multi-pass membrane protein</topology>
    </subcellularLocation>
</comment>
<evidence type="ECO:0000313" key="7">
    <source>
        <dbReference type="EMBL" id="KAK8937145.1"/>
    </source>
</evidence>
<feature type="transmembrane region" description="Helical" evidence="6">
    <location>
        <begin position="320"/>
        <end position="344"/>
    </location>
</feature>